<dbReference type="InterPro" id="IPR015178">
    <property type="entry name" value="A-amylase/a-glucTrfase_central"/>
</dbReference>
<dbReference type="GO" id="GO:0003824">
    <property type="term" value="F:catalytic activity"/>
    <property type="evidence" value="ECO:0007669"/>
    <property type="project" value="InterPro"/>
</dbReference>
<evidence type="ECO:0008006" key="8">
    <source>
        <dbReference type="Google" id="ProtNLM"/>
    </source>
</evidence>
<reference evidence="7" key="1">
    <citation type="submission" date="2017-09" db="EMBL/GenBank/DDBJ databases">
        <title>Depth-based differentiation of microbial function through sediment-hosted aquifers and enrichment of novel symbionts in the deep terrestrial subsurface.</title>
        <authorList>
            <person name="Probst A.J."/>
            <person name="Ladd B."/>
            <person name="Jarett J.K."/>
            <person name="Geller-Mcgrath D.E."/>
            <person name="Sieber C.M.K."/>
            <person name="Emerson J.B."/>
            <person name="Anantharaman K."/>
            <person name="Thomas B.C."/>
            <person name="Malmstrom R."/>
            <person name="Stieglmeier M."/>
            <person name="Klingl A."/>
            <person name="Woyke T."/>
            <person name="Ryan C.M."/>
            <person name="Banfield J.F."/>
        </authorList>
    </citation>
    <scope>NUCLEOTIDE SEQUENCE [LARGE SCALE GENOMIC DNA]</scope>
</reference>
<dbReference type="InterPro" id="IPR028995">
    <property type="entry name" value="Glyco_hydro_57/38_cen_sf"/>
</dbReference>
<evidence type="ECO:0000259" key="5">
    <source>
        <dbReference type="Pfam" id="PF09095"/>
    </source>
</evidence>
<sequence length="690" mass="78934">MDNKKIDFVFGIHCHQPVGNFSHVFEDCYRKSYLPFIEMVRKHPGIRISFHYCGILLKWFGENHPEFLRMLKEMVDSGQAEAIGGGIYEPILPSIPEEDQAAQIRLMSSLLREKLGCSPKGAWLAERVWEPHLPRALRAAGIDFTLVDDHHFRLAGLNDRDIHGYFTTEEEGMPLSIFPINEKLRYLVPFKGIDQVLEFFEQTLRQDLRQDLRHGSQSEENGDPRLITLVDDGEKFGVWPGTHKWVYEEGWLVKFLQLLDENPWIRTLTLSEAMRKHLSRGMIYLPPGSYKEMLEWSKGFWRNFLVKYPESNNLHKKMLFVSAKVRELKDLPGNAAFRQARDELLQGQCNDPYWHGIFGGLYLNYLRGACYSHLIHAEAIADKELRGGREDWVSVEETDLNKDGKPEVILSNSALSAVISPFSGGQMFELDYKAGPYFNFTDTMTRRFEEYHAKIRESARGGREGGVKSIHEMFKLKTEGLEELLKYDLYRRVSLIDHFLREGMDIPAFRDSPPVTGFIFSPYAYRIKKDRNGAGVEMSREEGGISVEKTVMLGKQGSALSAGYIISNRAREEKHFIFGVEFNLTLLAGNDPKRYFEIPGAALEDSSLASTGETAGAGEVRLIDGWQGLCLSLSFREKPVVWRFPIYTVTQSESGIEQTYQGSTILPHWKISIPPGGKWENEIILEIKKL</sequence>
<dbReference type="PANTHER" id="PTHR36306:SF1">
    <property type="entry name" value="ALPHA-AMYLASE-RELATED"/>
    <property type="match status" value="1"/>
</dbReference>
<dbReference type="GO" id="GO:0005975">
    <property type="term" value="P:carbohydrate metabolic process"/>
    <property type="evidence" value="ECO:0007669"/>
    <property type="project" value="InterPro"/>
</dbReference>
<dbReference type="InterPro" id="IPR014718">
    <property type="entry name" value="GH-type_carb-bd"/>
</dbReference>
<protein>
    <recommendedName>
        <fullName evidence="8">4-alpha-glucanotransferase</fullName>
    </recommendedName>
</protein>
<dbReference type="InterPro" id="IPR015179">
    <property type="entry name" value="A-amylase/a-glucTrfase_C"/>
</dbReference>
<dbReference type="SUPFAM" id="SSF74650">
    <property type="entry name" value="Galactose mutarotase-like"/>
    <property type="match status" value="1"/>
</dbReference>
<dbReference type="Gene3D" id="3.20.110.20">
    <property type="match status" value="1"/>
</dbReference>
<evidence type="ECO:0000313" key="6">
    <source>
        <dbReference type="EMBL" id="PIZ14504.1"/>
    </source>
</evidence>
<evidence type="ECO:0000259" key="4">
    <source>
        <dbReference type="Pfam" id="PF09094"/>
    </source>
</evidence>
<dbReference type="SUPFAM" id="SSF88688">
    <property type="entry name" value="Families 57/38 glycoside transferase middle domain"/>
    <property type="match status" value="1"/>
</dbReference>
<dbReference type="InterPro" id="IPR004300">
    <property type="entry name" value="Glyco_hydro_57_N"/>
</dbReference>
<feature type="domain" description="Alpha-amylase/4-alpha-glucanotransferase C-terminal" evidence="5">
    <location>
        <begin position="399"/>
        <end position="682"/>
    </location>
</feature>
<evidence type="ECO:0000259" key="3">
    <source>
        <dbReference type="Pfam" id="PF03065"/>
    </source>
</evidence>
<dbReference type="Pfam" id="PF09095">
    <property type="entry name" value="AmyA-gluTrfs_C"/>
    <property type="match status" value="1"/>
</dbReference>
<dbReference type="AlphaFoldDB" id="A0A2M7S4P0"/>
<dbReference type="Pfam" id="PF09094">
    <property type="entry name" value="AmyA-A_glucT_m"/>
    <property type="match status" value="1"/>
</dbReference>
<evidence type="ECO:0000313" key="7">
    <source>
        <dbReference type="Proteomes" id="UP000229307"/>
    </source>
</evidence>
<dbReference type="Gene3D" id="2.70.98.10">
    <property type="match status" value="1"/>
</dbReference>
<dbReference type="InterPro" id="IPR011330">
    <property type="entry name" value="Glyco_hydro/deAcase_b/a-brl"/>
</dbReference>
<comment type="caution">
    <text evidence="6">The sequence shown here is derived from an EMBL/GenBank/DDBJ whole genome shotgun (WGS) entry which is preliminary data.</text>
</comment>
<dbReference type="Pfam" id="PF03065">
    <property type="entry name" value="Glyco_hydro_57"/>
    <property type="match status" value="1"/>
</dbReference>
<keyword evidence="2" id="KW-0119">Carbohydrate metabolism</keyword>
<feature type="domain" description="Glycoside hydrolase family 57 N-terminal" evidence="3">
    <location>
        <begin position="16"/>
        <end position="286"/>
    </location>
</feature>
<dbReference type="GO" id="GO:0030246">
    <property type="term" value="F:carbohydrate binding"/>
    <property type="evidence" value="ECO:0007669"/>
    <property type="project" value="InterPro"/>
</dbReference>
<dbReference type="InterPro" id="IPR052046">
    <property type="entry name" value="GH57_Enzymes"/>
</dbReference>
<dbReference type="PANTHER" id="PTHR36306">
    <property type="entry name" value="ALPHA-AMYLASE-RELATED-RELATED"/>
    <property type="match status" value="1"/>
</dbReference>
<proteinExistence type="inferred from homology"/>
<feature type="domain" description="Alpha-amylase/4-alpha-glucanotransferase central" evidence="4">
    <location>
        <begin position="299"/>
        <end position="380"/>
    </location>
</feature>
<dbReference type="SUPFAM" id="SSF88713">
    <property type="entry name" value="Glycoside hydrolase/deacetylase"/>
    <property type="match status" value="1"/>
</dbReference>
<comment type="similarity">
    <text evidence="1">Belongs to the glycosyl hydrolase 57 family.</text>
</comment>
<dbReference type="InterPro" id="IPR011013">
    <property type="entry name" value="Gal_mutarotase_sf_dom"/>
</dbReference>
<dbReference type="CDD" id="cd10793">
    <property type="entry name" value="GH57N_TLGT_like"/>
    <property type="match status" value="1"/>
</dbReference>
<evidence type="ECO:0000256" key="2">
    <source>
        <dbReference type="ARBA" id="ARBA00023277"/>
    </source>
</evidence>
<dbReference type="EMBL" id="PFMR01000342">
    <property type="protein sequence ID" value="PIZ14504.1"/>
    <property type="molecule type" value="Genomic_DNA"/>
</dbReference>
<name>A0A2M7S4P0_9BACT</name>
<organism evidence="6 7">
    <name type="scientific">Candidatus Desantisbacteria bacterium CG_4_10_14_0_8_um_filter_48_22</name>
    <dbReference type="NCBI Taxonomy" id="1974543"/>
    <lineage>
        <taxon>Bacteria</taxon>
        <taxon>Candidatus Desantisiibacteriota</taxon>
    </lineage>
</organism>
<gene>
    <name evidence="6" type="ORF">COY52_12380</name>
</gene>
<dbReference type="Proteomes" id="UP000229307">
    <property type="component" value="Unassembled WGS sequence"/>
</dbReference>
<evidence type="ECO:0000256" key="1">
    <source>
        <dbReference type="ARBA" id="ARBA00006821"/>
    </source>
</evidence>
<accession>A0A2M7S4P0</accession>